<proteinExistence type="predicted"/>
<reference evidence="2" key="1">
    <citation type="submission" date="2022-07" db="EMBL/GenBank/DDBJ databases">
        <authorList>
            <person name="Macas J."/>
            <person name="Novak P."/>
            <person name="Neumann P."/>
        </authorList>
    </citation>
    <scope>NUCLEOTIDE SEQUENCE</scope>
</reference>
<gene>
    <name evidence="1" type="ORF">CEPIT_LOCUS13719</name>
    <name evidence="2" type="ORF">CEPIT_LOCUS25729</name>
</gene>
<dbReference type="Proteomes" id="UP001152523">
    <property type="component" value="Unassembled WGS sequence"/>
</dbReference>
<dbReference type="EMBL" id="CAMAPF010000087">
    <property type="protein sequence ID" value="CAH9096382.1"/>
    <property type="molecule type" value="Genomic_DNA"/>
</dbReference>
<dbReference type="AlphaFoldDB" id="A0AAV0ENC8"/>
<sequence length="52" mass="5963">MRVSECMEDIIHITMDGVLVTMNCSRWSGWRSASRMGDCISASRDYDLSFEL</sequence>
<organism evidence="2 3">
    <name type="scientific">Cuscuta epithymum</name>
    <dbReference type="NCBI Taxonomy" id="186058"/>
    <lineage>
        <taxon>Eukaryota</taxon>
        <taxon>Viridiplantae</taxon>
        <taxon>Streptophyta</taxon>
        <taxon>Embryophyta</taxon>
        <taxon>Tracheophyta</taxon>
        <taxon>Spermatophyta</taxon>
        <taxon>Magnoliopsida</taxon>
        <taxon>eudicotyledons</taxon>
        <taxon>Gunneridae</taxon>
        <taxon>Pentapetalae</taxon>
        <taxon>asterids</taxon>
        <taxon>lamiids</taxon>
        <taxon>Solanales</taxon>
        <taxon>Convolvulaceae</taxon>
        <taxon>Cuscuteae</taxon>
        <taxon>Cuscuta</taxon>
        <taxon>Cuscuta subgen. Cuscuta</taxon>
    </lineage>
</organism>
<evidence type="ECO:0000313" key="1">
    <source>
        <dbReference type="EMBL" id="CAH9096382.1"/>
    </source>
</evidence>
<comment type="caution">
    <text evidence="2">The sequence shown here is derived from an EMBL/GenBank/DDBJ whole genome shotgun (WGS) entry which is preliminary data.</text>
</comment>
<protein>
    <submittedName>
        <fullName evidence="2">Uncharacterized protein</fullName>
    </submittedName>
</protein>
<evidence type="ECO:0000313" key="2">
    <source>
        <dbReference type="EMBL" id="CAH9124099.1"/>
    </source>
</evidence>
<accession>A0AAV0ENC8</accession>
<name>A0AAV0ENC8_9ASTE</name>
<dbReference type="EMBL" id="CAMAPF010000933">
    <property type="protein sequence ID" value="CAH9124099.1"/>
    <property type="molecule type" value="Genomic_DNA"/>
</dbReference>
<keyword evidence="3" id="KW-1185">Reference proteome</keyword>
<evidence type="ECO:0000313" key="3">
    <source>
        <dbReference type="Proteomes" id="UP001152523"/>
    </source>
</evidence>